<evidence type="ECO:0000313" key="8">
    <source>
        <dbReference type="Proteomes" id="UP000033664"/>
    </source>
</evidence>
<evidence type="ECO:0000256" key="4">
    <source>
        <dbReference type="ARBA" id="ARBA00023163"/>
    </source>
</evidence>
<dbReference type="GO" id="GO:0003677">
    <property type="term" value="F:DNA binding"/>
    <property type="evidence" value="ECO:0007669"/>
    <property type="project" value="InterPro"/>
</dbReference>
<keyword evidence="3 5" id="KW-0346">Stress response</keyword>
<dbReference type="HAMAP" id="MF_00081">
    <property type="entry name" value="HrcA"/>
    <property type="match status" value="1"/>
</dbReference>
<dbReference type="PIRSF" id="PIRSF005485">
    <property type="entry name" value="HrcA"/>
    <property type="match status" value="1"/>
</dbReference>
<evidence type="ECO:0000256" key="5">
    <source>
        <dbReference type="HAMAP-Rule" id="MF_00081"/>
    </source>
</evidence>
<dbReference type="PATRIC" id="fig|151081.8.peg.3232"/>
<dbReference type="Gene3D" id="1.10.10.10">
    <property type="entry name" value="Winged helix-like DNA-binding domain superfamily/Winged helix DNA-binding domain"/>
    <property type="match status" value="1"/>
</dbReference>
<name>A0A0F4PLV7_9GAMM</name>
<dbReference type="InterPro" id="IPR023120">
    <property type="entry name" value="WHTH_transcript_rep_HrcA_IDD"/>
</dbReference>
<dbReference type="AlphaFoldDB" id="A0A0F4PLV7"/>
<comment type="function">
    <text evidence="5">Negative regulator of class I heat shock genes (grpE-dnaK-dnaJ and groELS operons). Prevents heat-shock induction of these operons.</text>
</comment>
<evidence type="ECO:0000256" key="2">
    <source>
        <dbReference type="ARBA" id="ARBA00023015"/>
    </source>
</evidence>
<accession>A0A0F4PLV7</accession>
<dbReference type="InterPro" id="IPR029016">
    <property type="entry name" value="GAF-like_dom_sf"/>
</dbReference>
<reference evidence="7 8" key="1">
    <citation type="journal article" date="2015" name="BMC Genomics">
        <title>Genome mining reveals unlocked bioactive potential of marine Gram-negative bacteria.</title>
        <authorList>
            <person name="Machado H."/>
            <person name="Sonnenschein E.C."/>
            <person name="Melchiorsen J."/>
            <person name="Gram L."/>
        </authorList>
    </citation>
    <scope>NUCLEOTIDE SEQUENCE [LARGE SCALE GENOMIC DNA]</scope>
    <source>
        <strain evidence="7 8">S3137</strain>
    </source>
</reference>
<dbReference type="InterPro" id="IPR036390">
    <property type="entry name" value="WH_DNA-bd_sf"/>
</dbReference>
<dbReference type="GO" id="GO:0045892">
    <property type="term" value="P:negative regulation of DNA-templated transcription"/>
    <property type="evidence" value="ECO:0007669"/>
    <property type="project" value="UniProtKB-UniRule"/>
</dbReference>
<dbReference type="Gene3D" id="3.30.450.40">
    <property type="match status" value="1"/>
</dbReference>
<keyword evidence="1 5" id="KW-0678">Repressor</keyword>
<comment type="caution">
    <text evidence="7">The sequence shown here is derived from an EMBL/GenBank/DDBJ whole genome shotgun (WGS) entry which is preliminary data.</text>
</comment>
<dbReference type="GeneID" id="58230307"/>
<keyword evidence="2 5" id="KW-0805">Transcription regulation</keyword>
<keyword evidence="4 5" id="KW-0804">Transcription</keyword>
<evidence type="ECO:0000313" key="7">
    <source>
        <dbReference type="EMBL" id="KJY96154.1"/>
    </source>
</evidence>
<gene>
    <name evidence="5" type="primary">hrcA</name>
    <name evidence="7" type="ORF">TW72_17570</name>
</gene>
<dbReference type="Proteomes" id="UP000033664">
    <property type="component" value="Unassembled WGS sequence"/>
</dbReference>
<dbReference type="Gene3D" id="3.30.390.60">
    <property type="entry name" value="Heat-inducible transcription repressor hrca homolog, domain 3"/>
    <property type="match status" value="1"/>
</dbReference>
<dbReference type="PANTHER" id="PTHR34824">
    <property type="entry name" value="HEAT-INDUCIBLE TRANSCRIPTION REPRESSOR HRCA"/>
    <property type="match status" value="1"/>
</dbReference>
<dbReference type="PANTHER" id="PTHR34824:SF1">
    <property type="entry name" value="HEAT-INDUCIBLE TRANSCRIPTION REPRESSOR HRCA"/>
    <property type="match status" value="1"/>
</dbReference>
<sequence>MKLSPRDEQIFSAVMSLYCDGEGNPVASTRIAKQKGMAVCSATVRNAMSRLEKLGLLYSPHTSAGRIPTEQGFAFWFDSYFDLDQLGLYWQPPQDKLIEFAHHLARRFKVCVCVGLPQVTTQVVFRVEVLDFDRKHWLVLLLDRHGQSHNILITKPVEANDDIRYQFATWLNSVFAQQNLLEGIHRMKAMSRTAPHYCHGSLAQWTRELGNKLGTDNSIVVGENNLYAHSQHDQEYAIGVRFLHAVEDKLAFRNGVSVLLGNSVPMPGFNDFLILSLAYFANHEYQSRFCVIAPKSAEIEAIIQEFAQIEEVDLETT</sequence>
<dbReference type="SUPFAM" id="SSF55781">
    <property type="entry name" value="GAF domain-like"/>
    <property type="match status" value="1"/>
</dbReference>
<dbReference type="Pfam" id="PF01628">
    <property type="entry name" value="HrcA"/>
    <property type="match status" value="1"/>
</dbReference>
<comment type="similarity">
    <text evidence="5">Belongs to the HrcA family.</text>
</comment>
<dbReference type="InterPro" id="IPR036388">
    <property type="entry name" value="WH-like_DNA-bd_sf"/>
</dbReference>
<keyword evidence="8" id="KW-1185">Reference proteome</keyword>
<evidence type="ECO:0000256" key="1">
    <source>
        <dbReference type="ARBA" id="ARBA00022491"/>
    </source>
</evidence>
<dbReference type="OrthoDB" id="9783139at2"/>
<organism evidence="7 8">
    <name type="scientific">Pseudoalteromonas ruthenica</name>
    <dbReference type="NCBI Taxonomy" id="151081"/>
    <lineage>
        <taxon>Bacteria</taxon>
        <taxon>Pseudomonadati</taxon>
        <taxon>Pseudomonadota</taxon>
        <taxon>Gammaproteobacteria</taxon>
        <taxon>Alteromonadales</taxon>
        <taxon>Pseudoalteromonadaceae</taxon>
        <taxon>Pseudoalteromonas</taxon>
    </lineage>
</organism>
<dbReference type="EMBL" id="JXXZ01000019">
    <property type="protein sequence ID" value="KJY96154.1"/>
    <property type="molecule type" value="Genomic_DNA"/>
</dbReference>
<feature type="domain" description="Heat-inducible transcription repressor HrcA C-terminal" evidence="6">
    <location>
        <begin position="99"/>
        <end position="296"/>
    </location>
</feature>
<evidence type="ECO:0000256" key="3">
    <source>
        <dbReference type="ARBA" id="ARBA00023016"/>
    </source>
</evidence>
<dbReference type="InterPro" id="IPR002571">
    <property type="entry name" value="HrcA"/>
</dbReference>
<evidence type="ECO:0000259" key="6">
    <source>
        <dbReference type="Pfam" id="PF01628"/>
    </source>
</evidence>
<dbReference type="SUPFAM" id="SSF46785">
    <property type="entry name" value="Winged helix' DNA-binding domain"/>
    <property type="match status" value="1"/>
</dbReference>
<proteinExistence type="inferred from homology"/>
<dbReference type="InterPro" id="IPR021153">
    <property type="entry name" value="HrcA_C"/>
</dbReference>
<dbReference type="RefSeq" id="WP_045980317.1">
    <property type="nucleotide sequence ID" value="NZ_CP023396.1"/>
</dbReference>
<dbReference type="eggNOG" id="COG1420">
    <property type="taxonomic scope" value="Bacteria"/>
</dbReference>
<protein>
    <recommendedName>
        <fullName evidence="5">Heat-inducible transcription repressor HrcA</fullName>
    </recommendedName>
</protein>